<dbReference type="STRING" id="289078.A0A2X0KVZ8"/>
<dbReference type="InterPro" id="IPR050434">
    <property type="entry name" value="Glycosyl_hydrlase_28"/>
</dbReference>
<evidence type="ECO:0000256" key="8">
    <source>
        <dbReference type="RuleBase" id="RU361169"/>
    </source>
</evidence>
<reference evidence="11" key="1">
    <citation type="submission" date="2016-10" db="EMBL/GenBank/DDBJ databases">
        <authorList>
            <person name="Jeantristanb JTB J.-T."/>
            <person name="Ricardo R."/>
        </authorList>
    </citation>
    <scope>NUCLEOTIDE SEQUENCE [LARGE SCALE GENOMIC DNA]</scope>
</reference>
<evidence type="ECO:0000313" key="11">
    <source>
        <dbReference type="Proteomes" id="UP000249723"/>
    </source>
</evidence>
<evidence type="ECO:0000256" key="6">
    <source>
        <dbReference type="ARBA" id="ARBA00023316"/>
    </source>
</evidence>
<keyword evidence="5 8" id="KW-0326">Glycosidase</keyword>
<evidence type="ECO:0000256" key="5">
    <source>
        <dbReference type="ARBA" id="ARBA00023295"/>
    </source>
</evidence>
<evidence type="ECO:0000256" key="1">
    <source>
        <dbReference type="ARBA" id="ARBA00008834"/>
    </source>
</evidence>
<proteinExistence type="inferred from homology"/>
<name>A0A2X0KVZ8_9BASI</name>
<dbReference type="PROSITE" id="PS00502">
    <property type="entry name" value="POLYGALACTURONASE"/>
    <property type="match status" value="1"/>
</dbReference>
<dbReference type="GO" id="GO:0071555">
    <property type="term" value="P:cell wall organization"/>
    <property type="evidence" value="ECO:0007669"/>
    <property type="project" value="UniProtKB-KW"/>
</dbReference>
<feature type="compositionally biased region" description="Low complexity" evidence="9">
    <location>
        <begin position="12"/>
        <end position="24"/>
    </location>
</feature>
<evidence type="ECO:0000256" key="9">
    <source>
        <dbReference type="SAM" id="MobiDB-lite"/>
    </source>
</evidence>
<dbReference type="InterPro" id="IPR011050">
    <property type="entry name" value="Pectin_lyase_fold/virulence"/>
</dbReference>
<feature type="region of interest" description="Disordered" evidence="9">
    <location>
        <begin position="1"/>
        <end position="38"/>
    </location>
</feature>
<dbReference type="InterPro" id="IPR012334">
    <property type="entry name" value="Pectin_lyas_fold"/>
</dbReference>
<evidence type="ECO:0000256" key="2">
    <source>
        <dbReference type="ARBA" id="ARBA00022729"/>
    </source>
</evidence>
<keyword evidence="3" id="KW-0677">Repeat</keyword>
<evidence type="ECO:0000256" key="3">
    <source>
        <dbReference type="ARBA" id="ARBA00022737"/>
    </source>
</evidence>
<feature type="region of interest" description="Disordered" evidence="9">
    <location>
        <begin position="425"/>
        <end position="533"/>
    </location>
</feature>
<keyword evidence="11" id="KW-1185">Reference proteome</keyword>
<keyword evidence="6" id="KW-0961">Cell wall biogenesis/degradation</keyword>
<comment type="similarity">
    <text evidence="1 8">Belongs to the glycosyl hydrolase 28 family.</text>
</comment>
<evidence type="ECO:0000256" key="4">
    <source>
        <dbReference type="ARBA" id="ARBA00022801"/>
    </source>
</evidence>
<evidence type="ECO:0000313" key="10">
    <source>
        <dbReference type="EMBL" id="SCZ98409.1"/>
    </source>
</evidence>
<dbReference type="EMBL" id="FMWP01000095">
    <property type="protein sequence ID" value="SCZ98409.1"/>
    <property type="molecule type" value="Genomic_DNA"/>
</dbReference>
<dbReference type="SUPFAM" id="SSF51126">
    <property type="entry name" value="Pectin lyase-like"/>
    <property type="match status" value="1"/>
</dbReference>
<sequence>MPSQVSARPLFRSCSPSHISSASPRPSPPSSSHPRHSFPLCRPPPFSVKMLMHGPNVLGMVALASLLLPTVVFADQPAAEDCIGTITKESDVTGALKCKDIRLGSLTITSGKVLALDVRPGAKVTMYGDILFDNYKGQKGAMMYIKGQGITVQGNNHKILANGQKHWPKTTGKIPYDVPTPVMLFLASGSVQNLAVVNSPRQAISINNPGPLTVSNVNVDNSAGEGRAVNTDGMDIRANGPLEVTGCTFTCQDDSIAISGGDQININHNICIGGHGISIGSVRDGDKITNTRIAFNTLHQSVNGLRIKTMKDAQNALVDGVTYEGNKGTGIKRFGFVLQQNYTNDNGQGQAPTSGVVVKNVYFADGNQFTLDQAAISMVAVCGQHCPTNQMGLDRIKFIGGRQSEAYGYIPESMQAELSLIQRVTPQTKSTPAWSPAQGQTGSQQTKPSGGAQSAGTKKSGQSGSHSSSSSSSHQHSASSASSHQHRHHGPGHSGISGAPSLAAVQQQQGIKRQRKVNHHHRKHHHGHPSHRE</sequence>
<dbReference type="PANTHER" id="PTHR31884:SF1">
    <property type="entry name" value="POLYGALACTURONASE"/>
    <property type="match status" value="1"/>
</dbReference>
<accession>A0A2X0KVZ8</accession>
<keyword evidence="2" id="KW-0732">Signal</keyword>
<protein>
    <submittedName>
        <fullName evidence="10">BZ3500_MvSof-1268-A1-R1_Chr3-2g06350 protein</fullName>
    </submittedName>
</protein>
<dbReference type="AlphaFoldDB" id="A0A2X0KVZ8"/>
<dbReference type="GO" id="GO:0045490">
    <property type="term" value="P:pectin catabolic process"/>
    <property type="evidence" value="ECO:0007669"/>
    <property type="project" value="TreeGrafter"/>
</dbReference>
<dbReference type="GO" id="GO:0004650">
    <property type="term" value="F:polygalacturonase activity"/>
    <property type="evidence" value="ECO:0007669"/>
    <property type="project" value="InterPro"/>
</dbReference>
<dbReference type="Gene3D" id="2.160.20.10">
    <property type="entry name" value="Single-stranded right-handed beta-helix, Pectin lyase-like"/>
    <property type="match status" value="1"/>
</dbReference>
<evidence type="ECO:0000256" key="7">
    <source>
        <dbReference type="PROSITE-ProRule" id="PRU10052"/>
    </source>
</evidence>
<dbReference type="Pfam" id="PF00295">
    <property type="entry name" value="Glyco_hydro_28"/>
    <property type="match status" value="1"/>
</dbReference>
<feature type="active site" evidence="7">
    <location>
        <position position="275"/>
    </location>
</feature>
<organism evidence="10 11">
    <name type="scientific">Microbotryum saponariae</name>
    <dbReference type="NCBI Taxonomy" id="289078"/>
    <lineage>
        <taxon>Eukaryota</taxon>
        <taxon>Fungi</taxon>
        <taxon>Dikarya</taxon>
        <taxon>Basidiomycota</taxon>
        <taxon>Pucciniomycotina</taxon>
        <taxon>Microbotryomycetes</taxon>
        <taxon>Microbotryales</taxon>
        <taxon>Microbotryaceae</taxon>
        <taxon>Microbotryum</taxon>
    </lineage>
</organism>
<gene>
    <name evidence="10" type="ORF">BZ3500_MVSOF-1268-A1-R1_CHR3-2G06350</name>
</gene>
<dbReference type="InterPro" id="IPR000743">
    <property type="entry name" value="Glyco_hydro_28"/>
</dbReference>
<keyword evidence="4 8" id="KW-0378">Hydrolase</keyword>
<feature type="compositionally biased region" description="Basic residues" evidence="9">
    <location>
        <begin position="512"/>
        <end position="533"/>
    </location>
</feature>
<dbReference type="Proteomes" id="UP000249723">
    <property type="component" value="Unassembled WGS sequence"/>
</dbReference>
<dbReference type="GO" id="GO:0005576">
    <property type="term" value="C:extracellular region"/>
    <property type="evidence" value="ECO:0007669"/>
    <property type="project" value="TreeGrafter"/>
</dbReference>
<feature type="compositionally biased region" description="Low complexity" evidence="9">
    <location>
        <begin position="460"/>
        <end position="483"/>
    </location>
</feature>
<dbReference type="PANTHER" id="PTHR31884">
    <property type="entry name" value="POLYGALACTURONASE"/>
    <property type="match status" value="1"/>
</dbReference>
<feature type="compositionally biased region" description="Polar residues" evidence="9">
    <location>
        <begin position="425"/>
        <end position="459"/>
    </location>
</feature>